<proteinExistence type="predicted"/>
<evidence type="ECO:0000313" key="2">
    <source>
        <dbReference type="Proteomes" id="UP000054937"/>
    </source>
</evidence>
<evidence type="ECO:0000313" key="1">
    <source>
        <dbReference type="EMBL" id="KRX02952.1"/>
    </source>
</evidence>
<reference evidence="1 2" key="1">
    <citation type="journal article" date="2015" name="Sci. Rep.">
        <title>Genome of the facultative scuticociliatosis pathogen Pseudocohnilembus persalinus provides insight into its virulence through horizontal gene transfer.</title>
        <authorList>
            <person name="Xiong J."/>
            <person name="Wang G."/>
            <person name="Cheng J."/>
            <person name="Tian M."/>
            <person name="Pan X."/>
            <person name="Warren A."/>
            <person name="Jiang C."/>
            <person name="Yuan D."/>
            <person name="Miao W."/>
        </authorList>
    </citation>
    <scope>NUCLEOTIDE SEQUENCE [LARGE SCALE GENOMIC DNA]</scope>
    <source>
        <strain evidence="1">36N120E</strain>
    </source>
</reference>
<dbReference type="Proteomes" id="UP000054937">
    <property type="component" value="Unassembled WGS sequence"/>
</dbReference>
<dbReference type="EMBL" id="LDAU01000148">
    <property type="protein sequence ID" value="KRX02952.1"/>
    <property type="molecule type" value="Genomic_DNA"/>
</dbReference>
<gene>
    <name evidence="1" type="ORF">PPERSA_09370</name>
</gene>
<dbReference type="AlphaFoldDB" id="A0A0V0QLJ2"/>
<sequence length="135" mass="15777">MISLIQKQQEQKHFGQYFTGVRLEQYKKENFSQYQRSIYIDGYLHDYASELCEIRLGEERGSQVILNELLRASEPSVIGGFDDLEMVEIFQLISIFESPLISISGFNPAIESFKTPKFIVHLIYEYTRALIEQEI</sequence>
<name>A0A0V0QLJ2_PSEPJ</name>
<protein>
    <submittedName>
        <fullName evidence="1">Uncharacterized protein</fullName>
    </submittedName>
</protein>
<keyword evidence="2" id="KW-1185">Reference proteome</keyword>
<dbReference type="InParanoid" id="A0A0V0QLJ2"/>
<accession>A0A0V0QLJ2</accession>
<comment type="caution">
    <text evidence="1">The sequence shown here is derived from an EMBL/GenBank/DDBJ whole genome shotgun (WGS) entry which is preliminary data.</text>
</comment>
<organism evidence="1 2">
    <name type="scientific">Pseudocohnilembus persalinus</name>
    <name type="common">Ciliate</name>
    <dbReference type="NCBI Taxonomy" id="266149"/>
    <lineage>
        <taxon>Eukaryota</taxon>
        <taxon>Sar</taxon>
        <taxon>Alveolata</taxon>
        <taxon>Ciliophora</taxon>
        <taxon>Intramacronucleata</taxon>
        <taxon>Oligohymenophorea</taxon>
        <taxon>Scuticociliatia</taxon>
        <taxon>Philasterida</taxon>
        <taxon>Pseudocohnilembidae</taxon>
        <taxon>Pseudocohnilembus</taxon>
    </lineage>
</organism>